<dbReference type="PANTHER" id="PTHR43283">
    <property type="entry name" value="BETA-LACTAMASE-RELATED"/>
    <property type="match status" value="1"/>
</dbReference>
<organism evidence="3 4">
    <name type="scientific">Paenarthrobacter nicotinovorans</name>
    <name type="common">Arthrobacter nicotinovorans</name>
    <dbReference type="NCBI Taxonomy" id="29320"/>
    <lineage>
        <taxon>Bacteria</taxon>
        <taxon>Bacillati</taxon>
        <taxon>Actinomycetota</taxon>
        <taxon>Actinomycetes</taxon>
        <taxon>Micrococcales</taxon>
        <taxon>Micrococcaceae</taxon>
        <taxon>Paenarthrobacter</taxon>
    </lineage>
</organism>
<dbReference type="GO" id="GO:0016787">
    <property type="term" value="F:hydrolase activity"/>
    <property type="evidence" value="ECO:0007669"/>
    <property type="project" value="UniProtKB-KW"/>
</dbReference>
<accession>A0ABV0GQ82</accession>
<keyword evidence="1 3" id="KW-0378">Hydrolase</keyword>
<dbReference type="InterPro" id="IPR050789">
    <property type="entry name" value="Diverse_Enzym_Activities"/>
</dbReference>
<name>A0ABV0GQ82_PAENI</name>
<sequence length="325" mass="34444">MVETGPSADWARKQVDLGRVPVAVLGIASSRGIEDVVAFGTDAGRQATPEDHFALFSVSKPISALTVMRQVEQGKLSLGAPLSAAVPAFGARRTDSVTLEQLLSHRSGIADPALDAGTPLREALTEADQAFYAGSLVQYCNIAFEGAAAMAEWADGRPFEEQLLSLARDTGAASLTFDASCSPHTVHGTEAAGLNVQAMYKNRHPGAGLFGTATDLLNLGSELLRDSGKAVKPATLAAMRRPRTTEVSHITTRSTPLRHTGLGFQLPANESELLAKGIYGHPGWSGTEWWMFPEQDRCVVFLTNVLDAPDTGVDTNELFNAVAAS</sequence>
<evidence type="ECO:0000256" key="1">
    <source>
        <dbReference type="ARBA" id="ARBA00022801"/>
    </source>
</evidence>
<dbReference type="EMBL" id="JBBMFV010000004">
    <property type="protein sequence ID" value="MEO3940731.1"/>
    <property type="molecule type" value="Genomic_DNA"/>
</dbReference>
<dbReference type="RefSeq" id="WP_347782151.1">
    <property type="nucleotide sequence ID" value="NZ_JBBMFV010000004.1"/>
</dbReference>
<evidence type="ECO:0000259" key="2">
    <source>
        <dbReference type="Pfam" id="PF00144"/>
    </source>
</evidence>
<dbReference type="Pfam" id="PF00144">
    <property type="entry name" value="Beta-lactamase"/>
    <property type="match status" value="1"/>
</dbReference>
<feature type="domain" description="Beta-lactamase-related" evidence="2">
    <location>
        <begin position="38"/>
        <end position="311"/>
    </location>
</feature>
<dbReference type="Gene3D" id="3.40.710.10">
    <property type="entry name" value="DD-peptidase/beta-lactamase superfamily"/>
    <property type="match status" value="1"/>
</dbReference>
<dbReference type="Proteomes" id="UP001448614">
    <property type="component" value="Unassembled WGS sequence"/>
</dbReference>
<protein>
    <submittedName>
        <fullName evidence="3">Serine hydrolase domain-containing protein</fullName>
        <ecNumber evidence="3">3.1.1.103</ecNumber>
    </submittedName>
</protein>
<dbReference type="EC" id="3.1.1.103" evidence="3"/>
<gene>
    <name evidence="3" type="ORF">V3C41_06565</name>
</gene>
<proteinExistence type="predicted"/>
<dbReference type="InterPro" id="IPR012338">
    <property type="entry name" value="Beta-lactam/transpept-like"/>
</dbReference>
<keyword evidence="4" id="KW-1185">Reference proteome</keyword>
<dbReference type="PANTHER" id="PTHR43283:SF11">
    <property type="entry name" value="BETA-LACTAMASE-RELATED DOMAIN-CONTAINING PROTEIN"/>
    <property type="match status" value="1"/>
</dbReference>
<reference evidence="3 4" key="1">
    <citation type="journal article" date="2024" name="Appl. Microbiol. Biotechnol.">
        <title>Biosynthetic gene clusters with biotechnological applications in novel Antarctic isolates from Actinomycetota.</title>
        <authorList>
            <person name="Bruna P."/>
            <person name="Nunez-Montero K."/>
            <person name="Contreras M.J."/>
            <person name="Leal K."/>
            <person name="Garcia M."/>
            <person name="Abanto M."/>
            <person name="Barrientos L."/>
        </authorList>
    </citation>
    <scope>NUCLEOTIDE SEQUENCE [LARGE SCALE GENOMIC DNA]</scope>
    <source>
        <strain evidence="3 4">Se16.17</strain>
    </source>
</reference>
<dbReference type="InterPro" id="IPR001466">
    <property type="entry name" value="Beta-lactam-related"/>
</dbReference>
<comment type="caution">
    <text evidence="3">The sequence shown here is derived from an EMBL/GenBank/DDBJ whole genome shotgun (WGS) entry which is preliminary data.</text>
</comment>
<evidence type="ECO:0000313" key="3">
    <source>
        <dbReference type="EMBL" id="MEO3940731.1"/>
    </source>
</evidence>
<evidence type="ECO:0000313" key="4">
    <source>
        <dbReference type="Proteomes" id="UP001448614"/>
    </source>
</evidence>
<dbReference type="SUPFAM" id="SSF56601">
    <property type="entry name" value="beta-lactamase/transpeptidase-like"/>
    <property type="match status" value="1"/>
</dbReference>